<protein>
    <submittedName>
        <fullName evidence="2">Uncharacterized protein</fullName>
    </submittedName>
</protein>
<evidence type="ECO:0000256" key="1">
    <source>
        <dbReference type="SAM" id="MobiDB-lite"/>
    </source>
</evidence>
<reference evidence="2 3" key="1">
    <citation type="submission" date="2015-07" db="EMBL/GenBank/DDBJ databases">
        <title>The genome of Dufourea novaeangliae.</title>
        <authorList>
            <person name="Pan H."/>
            <person name="Kapheim K."/>
        </authorList>
    </citation>
    <scope>NUCLEOTIDE SEQUENCE [LARGE SCALE GENOMIC DNA]</scope>
    <source>
        <strain evidence="2">0120121106</strain>
        <tissue evidence="2">Whole body</tissue>
    </source>
</reference>
<evidence type="ECO:0000313" key="3">
    <source>
        <dbReference type="Proteomes" id="UP000076502"/>
    </source>
</evidence>
<name>A0A154P2A2_DUFNO</name>
<feature type="region of interest" description="Disordered" evidence="1">
    <location>
        <begin position="1"/>
        <end position="30"/>
    </location>
</feature>
<accession>A0A154P2A2</accession>
<proteinExistence type="predicted"/>
<dbReference type="Proteomes" id="UP000076502">
    <property type="component" value="Unassembled WGS sequence"/>
</dbReference>
<keyword evidence="3" id="KW-1185">Reference proteome</keyword>
<evidence type="ECO:0000313" key="2">
    <source>
        <dbReference type="EMBL" id="KZC05464.1"/>
    </source>
</evidence>
<sequence length="72" mass="8420">MRGETLSSGGPIEECNDRSRLHEETPRESERECLWLAVKTRTLGPLWLREEGRDRGRSTPIPRRYWAFSFGT</sequence>
<dbReference type="AlphaFoldDB" id="A0A154P2A2"/>
<feature type="compositionally biased region" description="Basic and acidic residues" evidence="1">
    <location>
        <begin position="15"/>
        <end position="30"/>
    </location>
</feature>
<gene>
    <name evidence="2" type="ORF">WN55_06434</name>
</gene>
<organism evidence="2 3">
    <name type="scientific">Dufourea novaeangliae</name>
    <name type="common">Sweat bee</name>
    <dbReference type="NCBI Taxonomy" id="178035"/>
    <lineage>
        <taxon>Eukaryota</taxon>
        <taxon>Metazoa</taxon>
        <taxon>Ecdysozoa</taxon>
        <taxon>Arthropoda</taxon>
        <taxon>Hexapoda</taxon>
        <taxon>Insecta</taxon>
        <taxon>Pterygota</taxon>
        <taxon>Neoptera</taxon>
        <taxon>Endopterygota</taxon>
        <taxon>Hymenoptera</taxon>
        <taxon>Apocrita</taxon>
        <taxon>Aculeata</taxon>
        <taxon>Apoidea</taxon>
        <taxon>Anthophila</taxon>
        <taxon>Halictidae</taxon>
        <taxon>Rophitinae</taxon>
        <taxon>Dufourea</taxon>
    </lineage>
</organism>
<dbReference type="EMBL" id="KQ434792">
    <property type="protein sequence ID" value="KZC05464.1"/>
    <property type="molecule type" value="Genomic_DNA"/>
</dbReference>